<name>A0A9P7Z9X7_9HELO</name>
<comment type="caution">
    <text evidence="3">The sequence shown here is derived from an EMBL/GenBank/DDBJ whole genome shotgun (WGS) entry which is preliminary data.</text>
</comment>
<reference evidence="3" key="1">
    <citation type="journal article" date="2021" name="IMA Fungus">
        <title>Genomic characterization of three marine fungi, including Emericellopsis atlantica sp. nov. with signatures of a generalist lifestyle and marine biomass degradation.</title>
        <authorList>
            <person name="Hagestad O.C."/>
            <person name="Hou L."/>
            <person name="Andersen J.H."/>
            <person name="Hansen E.H."/>
            <person name="Altermark B."/>
            <person name="Li C."/>
            <person name="Kuhnert E."/>
            <person name="Cox R.J."/>
            <person name="Crous P.W."/>
            <person name="Spatafora J.W."/>
            <person name="Lail K."/>
            <person name="Amirebrahimi M."/>
            <person name="Lipzen A."/>
            <person name="Pangilinan J."/>
            <person name="Andreopoulos W."/>
            <person name="Hayes R.D."/>
            <person name="Ng V."/>
            <person name="Grigoriev I.V."/>
            <person name="Jackson S.A."/>
            <person name="Sutton T.D.S."/>
            <person name="Dobson A.D.W."/>
            <person name="Rama T."/>
        </authorList>
    </citation>
    <scope>NUCLEOTIDE SEQUENCE</scope>
    <source>
        <strain evidence="3">TRa3180A</strain>
    </source>
</reference>
<evidence type="ECO:0000313" key="3">
    <source>
        <dbReference type="EMBL" id="KAG9247817.1"/>
    </source>
</evidence>
<feature type="signal peptide" evidence="2">
    <location>
        <begin position="1"/>
        <end position="18"/>
    </location>
</feature>
<organism evidence="3 4">
    <name type="scientific">Calycina marina</name>
    <dbReference type="NCBI Taxonomy" id="1763456"/>
    <lineage>
        <taxon>Eukaryota</taxon>
        <taxon>Fungi</taxon>
        <taxon>Dikarya</taxon>
        <taxon>Ascomycota</taxon>
        <taxon>Pezizomycotina</taxon>
        <taxon>Leotiomycetes</taxon>
        <taxon>Helotiales</taxon>
        <taxon>Pezizellaceae</taxon>
        <taxon>Calycina</taxon>
    </lineage>
</organism>
<protein>
    <submittedName>
        <fullName evidence="3">Uncharacterized protein</fullName>
    </submittedName>
</protein>
<feature type="chain" id="PRO_5040464073" evidence="2">
    <location>
        <begin position="19"/>
        <end position="83"/>
    </location>
</feature>
<dbReference type="Proteomes" id="UP000887226">
    <property type="component" value="Unassembled WGS sequence"/>
</dbReference>
<keyword evidence="1" id="KW-0812">Transmembrane</keyword>
<evidence type="ECO:0000256" key="1">
    <source>
        <dbReference type="SAM" id="Phobius"/>
    </source>
</evidence>
<keyword evidence="1" id="KW-0472">Membrane</keyword>
<gene>
    <name evidence="3" type="ORF">BJ878DRAFT_491092</name>
</gene>
<proteinExistence type="predicted"/>
<accession>A0A9P7Z9X7</accession>
<keyword evidence="4" id="KW-1185">Reference proteome</keyword>
<dbReference type="EMBL" id="MU253763">
    <property type="protein sequence ID" value="KAG9247817.1"/>
    <property type="molecule type" value="Genomic_DNA"/>
</dbReference>
<sequence length="83" mass="9167">MTPYLALIHLLGFSGTQYLDVCCVICMHVAWAVRSMVTGTGGKKMSRIFVPTSRLDLELINSSLVSSKHLFQKILQLQGSHTS</sequence>
<feature type="transmembrane region" description="Helical" evidence="1">
    <location>
        <begin position="18"/>
        <end position="37"/>
    </location>
</feature>
<dbReference type="AlphaFoldDB" id="A0A9P7Z9X7"/>
<keyword evidence="1" id="KW-1133">Transmembrane helix</keyword>
<keyword evidence="2" id="KW-0732">Signal</keyword>
<evidence type="ECO:0000313" key="4">
    <source>
        <dbReference type="Proteomes" id="UP000887226"/>
    </source>
</evidence>
<evidence type="ECO:0000256" key="2">
    <source>
        <dbReference type="SAM" id="SignalP"/>
    </source>
</evidence>